<proteinExistence type="predicted"/>
<dbReference type="EMBL" id="CP136594">
    <property type="protein sequence ID" value="WOE75038.1"/>
    <property type="molecule type" value="Genomic_DNA"/>
</dbReference>
<reference evidence="1 2" key="1">
    <citation type="submission" date="2023-10" db="EMBL/GenBank/DDBJ databases">
        <title>Complete genome sequence of a Sphingomonadaceae bacterium.</title>
        <authorList>
            <person name="Yan C."/>
        </authorList>
    </citation>
    <scope>NUCLEOTIDE SEQUENCE [LARGE SCALE GENOMIC DNA]</scope>
    <source>
        <strain evidence="1 2">SCSIO 66989</strain>
    </source>
</reference>
<accession>A0AA97F849</accession>
<gene>
    <name evidence="1" type="ORF">RB602_14575</name>
</gene>
<evidence type="ECO:0000313" key="1">
    <source>
        <dbReference type="EMBL" id="WOE75038.1"/>
    </source>
</evidence>
<dbReference type="AlphaFoldDB" id="A0AA97F849"/>
<organism evidence="1 2">
    <name type="scientific">Alterisphingorhabdus coralli</name>
    <dbReference type="NCBI Taxonomy" id="3071408"/>
    <lineage>
        <taxon>Bacteria</taxon>
        <taxon>Pseudomonadati</taxon>
        <taxon>Pseudomonadota</taxon>
        <taxon>Alphaproteobacteria</taxon>
        <taxon>Sphingomonadales</taxon>
        <taxon>Sphingomonadaceae</taxon>
        <taxon>Alterisphingorhabdus (ex Yan et al. 2024)</taxon>
    </lineage>
</organism>
<sequence>MSDIPASAAVTAFHDACLRLPDWPIENNAPALEGVGSQWIAKNHFCNSSLWAEEDLARRKKAPDYEIVANKRAIDRFNQARNDAIERIDEAILDALAQQCGAFDAGARLNSETAGSMIDRLSILSLKIRSMRQQTAREDKDDTFRSTMARRLVQLQQQRDDLAHCFDTLIADCIAGRARYKIYRQHKMYNDPSLNPAMLAENSSGA</sequence>
<dbReference type="KEGG" id="acoa:RB602_14575"/>
<evidence type="ECO:0000313" key="2">
    <source>
        <dbReference type="Proteomes" id="UP001302429"/>
    </source>
</evidence>
<protein>
    <submittedName>
        <fullName evidence="1">DUF4254 domain-containing protein</fullName>
    </submittedName>
</protein>
<dbReference type="Proteomes" id="UP001302429">
    <property type="component" value="Chromosome"/>
</dbReference>
<name>A0AA97F849_9SPHN</name>
<dbReference type="InterPro" id="IPR025350">
    <property type="entry name" value="DUF4254"/>
</dbReference>
<dbReference type="Pfam" id="PF14063">
    <property type="entry name" value="DUF4254"/>
    <property type="match status" value="1"/>
</dbReference>
<dbReference type="RefSeq" id="WP_317081591.1">
    <property type="nucleotide sequence ID" value="NZ_CP136594.1"/>
</dbReference>
<keyword evidence="2" id="KW-1185">Reference proteome</keyword>